<name>A0ABP9UZZ9_9BACT</name>
<keyword evidence="3" id="KW-1185">Reference proteome</keyword>
<gene>
    <name evidence="2" type="ORF">Rhal01_01987</name>
</gene>
<protein>
    <recommendedName>
        <fullName evidence="4">DUF4397 domain-containing protein</fullName>
    </recommendedName>
</protein>
<feature type="signal peptide" evidence="1">
    <location>
        <begin position="1"/>
        <end position="21"/>
    </location>
</feature>
<evidence type="ECO:0000313" key="2">
    <source>
        <dbReference type="EMBL" id="GAA5495808.1"/>
    </source>
</evidence>
<proteinExistence type="predicted"/>
<keyword evidence="1" id="KW-0732">Signal</keyword>
<evidence type="ECO:0000313" key="3">
    <source>
        <dbReference type="Proteomes" id="UP001424741"/>
    </source>
</evidence>
<accession>A0ABP9UZZ9</accession>
<sequence>MKALKLIKPFCKLCAASAVVGSSLTMTNCGGGVSASGSNFTIRPKTLEGLELTLDGPTLKLTFARSATSDSANKSGDSEFGSVLYNYDGDTQVHTSVASTPIDAVWPHNVGEISYEYVAINDSAGELRLNVNSADYIIENDAMHGVNRVGPNVNSDINVFYFSGDLTMSTTRFLMTFTNDGSNLQKVAIRVEPDDETTVRVVNDDNDADFTGLLTLDQLSFLTEGTLKIAASGGPVPTNYNVFDNGNDLVVSSIPNASLSGRTVFFTPDAADPFSLACAANASGAFDVDEIGQCIYREDGGTIITNSADYEYDRLPGLDAAELKLSQTLTIDGTYVMTYTSPESETQRAAGTYVVRAPGQPYDGQTGRFIIRSGTDPID</sequence>
<comment type="caution">
    <text evidence="2">The sequence shown here is derived from an EMBL/GenBank/DDBJ whole genome shotgun (WGS) entry which is preliminary data.</text>
</comment>
<dbReference type="EMBL" id="BAABRL010000005">
    <property type="protein sequence ID" value="GAA5495808.1"/>
    <property type="molecule type" value="Genomic_DNA"/>
</dbReference>
<organism evidence="2 3">
    <name type="scientific">Rubritalea halochordaticola</name>
    <dbReference type="NCBI Taxonomy" id="714537"/>
    <lineage>
        <taxon>Bacteria</taxon>
        <taxon>Pseudomonadati</taxon>
        <taxon>Verrucomicrobiota</taxon>
        <taxon>Verrucomicrobiia</taxon>
        <taxon>Verrucomicrobiales</taxon>
        <taxon>Rubritaleaceae</taxon>
        <taxon>Rubritalea</taxon>
    </lineage>
</organism>
<dbReference type="Proteomes" id="UP001424741">
    <property type="component" value="Unassembled WGS sequence"/>
</dbReference>
<reference evidence="2 3" key="1">
    <citation type="submission" date="2024-02" db="EMBL/GenBank/DDBJ databases">
        <title>Rubritalea halochordaticola NBRC 107102.</title>
        <authorList>
            <person name="Ichikawa N."/>
            <person name="Katano-Makiyama Y."/>
            <person name="Hidaka K."/>
        </authorList>
    </citation>
    <scope>NUCLEOTIDE SEQUENCE [LARGE SCALE GENOMIC DNA]</scope>
    <source>
        <strain evidence="2 3">NBRC 107102</strain>
    </source>
</reference>
<dbReference type="RefSeq" id="WP_346188548.1">
    <property type="nucleotide sequence ID" value="NZ_BAABRL010000005.1"/>
</dbReference>
<evidence type="ECO:0000256" key="1">
    <source>
        <dbReference type="SAM" id="SignalP"/>
    </source>
</evidence>
<evidence type="ECO:0008006" key="4">
    <source>
        <dbReference type="Google" id="ProtNLM"/>
    </source>
</evidence>
<feature type="chain" id="PRO_5046689650" description="DUF4397 domain-containing protein" evidence="1">
    <location>
        <begin position="22"/>
        <end position="379"/>
    </location>
</feature>